<proteinExistence type="predicted"/>
<evidence type="ECO:0000313" key="2">
    <source>
        <dbReference type="Proteomes" id="UP000324996"/>
    </source>
</evidence>
<dbReference type="Proteomes" id="UP000324996">
    <property type="component" value="Unassembled WGS sequence"/>
</dbReference>
<name>A0A5A7N4V0_9PROT</name>
<evidence type="ECO:0000313" key="1">
    <source>
        <dbReference type="EMBL" id="GER03313.1"/>
    </source>
</evidence>
<dbReference type="AlphaFoldDB" id="A0A5A7N4V0"/>
<dbReference type="RefSeq" id="WP_150006865.1">
    <property type="nucleotide sequence ID" value="NZ_BKCN01000003.1"/>
</dbReference>
<keyword evidence="2" id="KW-1185">Reference proteome</keyword>
<gene>
    <name evidence="1" type="ORF">JCM17846_09950</name>
</gene>
<organism evidence="1 2">
    <name type="scientific">Iodidimonas nitroreducens</name>
    <dbReference type="NCBI Taxonomy" id="1236968"/>
    <lineage>
        <taxon>Bacteria</taxon>
        <taxon>Pseudomonadati</taxon>
        <taxon>Pseudomonadota</taxon>
        <taxon>Alphaproteobacteria</taxon>
        <taxon>Iodidimonadales</taxon>
        <taxon>Iodidimonadaceae</taxon>
        <taxon>Iodidimonas</taxon>
    </lineage>
</organism>
<reference evidence="1 2" key="1">
    <citation type="submission" date="2019-09" db="EMBL/GenBank/DDBJ databases">
        <title>NBRP : Genome information of microbial organism related human and environment.</title>
        <authorList>
            <person name="Hattori M."/>
            <person name="Oshima K."/>
            <person name="Inaba H."/>
            <person name="Suda W."/>
            <person name="Sakamoto M."/>
            <person name="Iino T."/>
            <person name="Kitahara M."/>
            <person name="Oshida Y."/>
            <person name="Iida T."/>
            <person name="Kudo T."/>
            <person name="Itoh T."/>
            <person name="Ohkuma M."/>
        </authorList>
    </citation>
    <scope>NUCLEOTIDE SEQUENCE [LARGE SCALE GENOMIC DNA]</scope>
    <source>
        <strain evidence="1 2">Q-1</strain>
    </source>
</reference>
<sequence length="499" mass="54059">MAGWLVDGDRDACLWAAAQSALKGGPLADHLWLGAAYRRLAAYPLWLRGRLTAIFAESLVETGRVEEAADLLGAESLPSRLSEPRLSEQTNILPADQAALLMIRGRIADNQALYEEARALYLDAMAGEGSAAIEARLRLLLMVAKRQDITMPQLITALEALRYDWRGDGIEAQVMLALAAAYRQIGQSIESGLVLHDVITAFPGSLWALVAREKLSELVHALVKPKGDDAIPDEDRLAVIDFLLVSHADHEPGLIQREITRYSSHYLMAAGLPMAAARMMQAYRAAISPQEADAFAINHAHALMAAYQPEMAAAILDAANPQKPPLLAEVDPLWLEIRIAIARDEQSRAAALIAEYEAENPLGAADFYWQIRAWAKAASAYEAAMAAADPMALSPKQRRRFLVASYLAGNNLARNNLAPDDLSAGHAALYAALYGADLKAPSALASQPSRDGSSPRAEPLSHAEMLRQDLPDITALGTIIEQITEDILNQQQDFNAAEG</sequence>
<comment type="caution">
    <text evidence="1">The sequence shown here is derived from an EMBL/GenBank/DDBJ whole genome shotgun (WGS) entry which is preliminary data.</text>
</comment>
<dbReference type="EMBL" id="BKCN01000003">
    <property type="protein sequence ID" value="GER03313.1"/>
    <property type="molecule type" value="Genomic_DNA"/>
</dbReference>
<protein>
    <submittedName>
        <fullName evidence="1">Uncharacterized protein</fullName>
    </submittedName>
</protein>
<accession>A0A5A7N4V0</accession>